<feature type="domain" description="UspA" evidence="2">
    <location>
        <begin position="149"/>
        <end position="274"/>
    </location>
</feature>
<dbReference type="PRINTS" id="PR01438">
    <property type="entry name" value="UNVRSLSTRESS"/>
</dbReference>
<organism evidence="3 4">
    <name type="scientific">Spongiivirga citrea</name>
    <dbReference type="NCBI Taxonomy" id="1481457"/>
    <lineage>
        <taxon>Bacteria</taxon>
        <taxon>Pseudomonadati</taxon>
        <taxon>Bacteroidota</taxon>
        <taxon>Flavobacteriia</taxon>
        <taxon>Flavobacteriales</taxon>
        <taxon>Flavobacteriaceae</taxon>
        <taxon>Spongiivirga</taxon>
    </lineage>
</organism>
<dbReference type="Gene3D" id="3.40.50.620">
    <property type="entry name" value="HUPs"/>
    <property type="match status" value="2"/>
</dbReference>
<feature type="domain" description="UspA" evidence="2">
    <location>
        <begin position="1"/>
        <end position="139"/>
    </location>
</feature>
<comment type="similarity">
    <text evidence="1">Belongs to the universal stress protein A family.</text>
</comment>
<dbReference type="InterPro" id="IPR014729">
    <property type="entry name" value="Rossmann-like_a/b/a_fold"/>
</dbReference>
<evidence type="ECO:0000256" key="1">
    <source>
        <dbReference type="ARBA" id="ARBA00008791"/>
    </source>
</evidence>
<dbReference type="AlphaFoldDB" id="A0A6M0CIU5"/>
<dbReference type="PANTHER" id="PTHR46268:SF6">
    <property type="entry name" value="UNIVERSAL STRESS PROTEIN UP12"/>
    <property type="match status" value="1"/>
</dbReference>
<accession>A0A6M0CIU5</accession>
<protein>
    <submittedName>
        <fullName evidence="3">Universal stress protein</fullName>
    </submittedName>
</protein>
<dbReference type="Proteomes" id="UP000474296">
    <property type="component" value="Unassembled WGS sequence"/>
</dbReference>
<reference evidence="3 4" key="1">
    <citation type="submission" date="2020-01" db="EMBL/GenBank/DDBJ databases">
        <title>Spongiivirga citrea KCTC 32990T.</title>
        <authorList>
            <person name="Wang G."/>
        </authorList>
    </citation>
    <scope>NUCLEOTIDE SEQUENCE [LARGE SCALE GENOMIC DNA]</scope>
    <source>
        <strain evidence="3 4">KCTC 32990</strain>
    </source>
</reference>
<evidence type="ECO:0000259" key="2">
    <source>
        <dbReference type="Pfam" id="PF00582"/>
    </source>
</evidence>
<dbReference type="InterPro" id="IPR006015">
    <property type="entry name" value="Universal_stress_UspA"/>
</dbReference>
<dbReference type="PANTHER" id="PTHR46268">
    <property type="entry name" value="STRESS RESPONSE PROTEIN NHAX"/>
    <property type="match status" value="1"/>
</dbReference>
<dbReference type="SUPFAM" id="SSF52402">
    <property type="entry name" value="Adenine nucleotide alpha hydrolases-like"/>
    <property type="match status" value="2"/>
</dbReference>
<evidence type="ECO:0000313" key="4">
    <source>
        <dbReference type="Proteomes" id="UP000474296"/>
    </source>
</evidence>
<keyword evidence="4" id="KW-1185">Reference proteome</keyword>
<proteinExistence type="inferred from homology"/>
<dbReference type="Pfam" id="PF00582">
    <property type="entry name" value="Usp"/>
    <property type="match status" value="2"/>
</dbReference>
<name>A0A6M0CIU5_9FLAO</name>
<dbReference type="RefSeq" id="WP_164032444.1">
    <property type="nucleotide sequence ID" value="NZ_JAABOQ010000004.1"/>
</dbReference>
<dbReference type="InterPro" id="IPR006016">
    <property type="entry name" value="UspA"/>
</dbReference>
<dbReference type="EMBL" id="JAABOQ010000004">
    <property type="protein sequence ID" value="NER17771.1"/>
    <property type="molecule type" value="Genomic_DNA"/>
</dbReference>
<comment type="caution">
    <text evidence="3">The sequence shown here is derived from an EMBL/GenBank/DDBJ whole genome shotgun (WGS) entry which is preliminary data.</text>
</comment>
<dbReference type="CDD" id="cd00293">
    <property type="entry name" value="USP-like"/>
    <property type="match status" value="2"/>
</dbReference>
<evidence type="ECO:0000313" key="3">
    <source>
        <dbReference type="EMBL" id="NER17771.1"/>
    </source>
</evidence>
<sequence>MKKILVPVDFSTYAENALKVAADIARKHNAEIITVHMMGISNAVLTKDHVGTIDSLFFVKLAQSKFEEFLNKPYLEGLSIQQVVKNYQDFGVIEELVIEHEADLIVMGSHGSSGLTEMFVGSNTEKVVRRSSVPVLVVKDTDDFTIKDAVFACDFREENLEVFKRAMAFFKLFDIEVKLLFVNLPAESFMNTSEISKRIDTFVNQLDPEDRFNSDDVLIYNDYTVESGVFNYADGIDIDMISLPTHGRKGLAHFFTGSIGEDIVNHAERPVLTFKI</sequence>
<gene>
    <name evidence="3" type="ORF">GWK10_11155</name>
</gene>